<organism evidence="6">
    <name type="scientific">Medioppia subpectinata</name>
    <dbReference type="NCBI Taxonomy" id="1979941"/>
    <lineage>
        <taxon>Eukaryota</taxon>
        <taxon>Metazoa</taxon>
        <taxon>Ecdysozoa</taxon>
        <taxon>Arthropoda</taxon>
        <taxon>Chelicerata</taxon>
        <taxon>Arachnida</taxon>
        <taxon>Acari</taxon>
        <taxon>Acariformes</taxon>
        <taxon>Sarcoptiformes</taxon>
        <taxon>Oribatida</taxon>
        <taxon>Brachypylina</taxon>
        <taxon>Oppioidea</taxon>
        <taxon>Oppiidae</taxon>
        <taxon>Medioppia</taxon>
    </lineage>
</organism>
<evidence type="ECO:0000256" key="2">
    <source>
        <dbReference type="ARBA" id="ARBA00022741"/>
    </source>
</evidence>
<proteinExistence type="predicted"/>
<evidence type="ECO:0000313" key="6">
    <source>
        <dbReference type="EMBL" id="CAD7621842.1"/>
    </source>
</evidence>
<keyword evidence="1" id="KW-0808">Transferase</keyword>
<keyword evidence="7" id="KW-1185">Reference proteome</keyword>
<dbReference type="GO" id="GO:0005524">
    <property type="term" value="F:ATP binding"/>
    <property type="evidence" value="ECO:0007669"/>
    <property type="project" value="UniProtKB-KW"/>
</dbReference>
<sequence>MDVLSDQKIVVQYHNSWLDNNSTQLYIQMEYCPQSLRKVLSAKALAFGRQSCEPIKPLEYFIWCEIFKELLECVQYLHKSRPQIIHRDLNPDNILVIENTTCDNNNHRFIKLCDFGLATLHDPELHYRTKDKHTGDVGTVRYQAPEIANKNYGHKSDMYSLAIVGGELFDLDLYSRKLATYPNDHVLNGPVVCLHRMLQSMMSTPIWDDRPECREVLAKHNEWSIDKNVIANHKEFISVLNTLKSNVNSVFYEIMFRKTL</sequence>
<dbReference type="OrthoDB" id="5864419at2759"/>
<feature type="domain" description="Protein kinase" evidence="5">
    <location>
        <begin position="1"/>
        <end position="260"/>
    </location>
</feature>
<accession>A0A7R9PUZ2</accession>
<dbReference type="AlphaFoldDB" id="A0A7R9PUZ2"/>
<dbReference type="PANTHER" id="PTHR11042">
    <property type="entry name" value="EUKARYOTIC TRANSLATION INITIATION FACTOR 2-ALPHA KINASE EIF2-ALPHA KINASE -RELATED"/>
    <property type="match status" value="1"/>
</dbReference>
<keyword evidence="2" id="KW-0547">Nucleotide-binding</keyword>
<dbReference type="PANTHER" id="PTHR11042:SF136">
    <property type="entry name" value="EIF-2-ALPHA KINASE GCN2"/>
    <property type="match status" value="1"/>
</dbReference>
<evidence type="ECO:0000259" key="5">
    <source>
        <dbReference type="PROSITE" id="PS50011"/>
    </source>
</evidence>
<dbReference type="GO" id="GO:0005634">
    <property type="term" value="C:nucleus"/>
    <property type="evidence" value="ECO:0007669"/>
    <property type="project" value="TreeGrafter"/>
</dbReference>
<name>A0A7R9PUZ2_9ACAR</name>
<dbReference type="InterPro" id="IPR000719">
    <property type="entry name" value="Prot_kinase_dom"/>
</dbReference>
<dbReference type="Pfam" id="PF00069">
    <property type="entry name" value="Pkinase"/>
    <property type="match status" value="1"/>
</dbReference>
<dbReference type="GO" id="GO:0005829">
    <property type="term" value="C:cytosol"/>
    <property type="evidence" value="ECO:0007669"/>
    <property type="project" value="TreeGrafter"/>
</dbReference>
<evidence type="ECO:0000256" key="3">
    <source>
        <dbReference type="ARBA" id="ARBA00022777"/>
    </source>
</evidence>
<dbReference type="SUPFAM" id="SSF56112">
    <property type="entry name" value="Protein kinase-like (PK-like)"/>
    <property type="match status" value="1"/>
</dbReference>
<dbReference type="EMBL" id="CAJPIZ010000783">
    <property type="protein sequence ID" value="CAG2102272.1"/>
    <property type="molecule type" value="Genomic_DNA"/>
</dbReference>
<evidence type="ECO:0000313" key="7">
    <source>
        <dbReference type="Proteomes" id="UP000759131"/>
    </source>
</evidence>
<evidence type="ECO:0000256" key="4">
    <source>
        <dbReference type="ARBA" id="ARBA00022840"/>
    </source>
</evidence>
<gene>
    <name evidence="6" type="ORF">OSB1V03_LOCUS2312</name>
</gene>
<dbReference type="Proteomes" id="UP000759131">
    <property type="component" value="Unassembled WGS sequence"/>
</dbReference>
<dbReference type="EMBL" id="OC855358">
    <property type="protein sequence ID" value="CAD7621842.1"/>
    <property type="molecule type" value="Genomic_DNA"/>
</dbReference>
<reference evidence="6" key="1">
    <citation type="submission" date="2020-11" db="EMBL/GenBank/DDBJ databases">
        <authorList>
            <person name="Tran Van P."/>
        </authorList>
    </citation>
    <scope>NUCLEOTIDE SEQUENCE</scope>
</reference>
<dbReference type="InterPro" id="IPR011009">
    <property type="entry name" value="Kinase-like_dom_sf"/>
</dbReference>
<dbReference type="Gene3D" id="1.10.510.10">
    <property type="entry name" value="Transferase(Phosphotransferase) domain 1"/>
    <property type="match status" value="1"/>
</dbReference>
<dbReference type="GO" id="GO:0004694">
    <property type="term" value="F:eukaryotic translation initiation factor 2alpha kinase activity"/>
    <property type="evidence" value="ECO:0007669"/>
    <property type="project" value="TreeGrafter"/>
</dbReference>
<dbReference type="InterPro" id="IPR050339">
    <property type="entry name" value="CC_SR_Kinase"/>
</dbReference>
<keyword evidence="4" id="KW-0067">ATP-binding</keyword>
<keyword evidence="3" id="KW-0418">Kinase</keyword>
<evidence type="ECO:0000256" key="1">
    <source>
        <dbReference type="ARBA" id="ARBA00022679"/>
    </source>
</evidence>
<dbReference type="PROSITE" id="PS50011">
    <property type="entry name" value="PROTEIN_KINASE_DOM"/>
    <property type="match status" value="1"/>
</dbReference>
<protein>
    <recommendedName>
        <fullName evidence="5">Protein kinase domain-containing protein</fullName>
    </recommendedName>
</protein>